<keyword evidence="2" id="KW-0812">Transmembrane</keyword>
<protein>
    <submittedName>
        <fullName evidence="3">Uncharacterized protein</fullName>
    </submittedName>
</protein>
<organism evidence="3 4">
    <name type="scientific">Sphagnum troendelagicum</name>
    <dbReference type="NCBI Taxonomy" id="128251"/>
    <lineage>
        <taxon>Eukaryota</taxon>
        <taxon>Viridiplantae</taxon>
        <taxon>Streptophyta</taxon>
        <taxon>Embryophyta</taxon>
        <taxon>Bryophyta</taxon>
        <taxon>Sphagnophytina</taxon>
        <taxon>Sphagnopsida</taxon>
        <taxon>Sphagnales</taxon>
        <taxon>Sphagnaceae</taxon>
        <taxon>Sphagnum</taxon>
    </lineage>
</organism>
<reference evidence="3" key="1">
    <citation type="submission" date="2024-02" db="EMBL/GenBank/DDBJ databases">
        <authorList>
            <consortium name="ELIXIR-Norway"/>
            <consortium name="Elixir Norway"/>
        </authorList>
    </citation>
    <scope>NUCLEOTIDE SEQUENCE</scope>
</reference>
<keyword evidence="2" id="KW-0472">Membrane</keyword>
<gene>
    <name evidence="3" type="ORF">CSSPTR1EN2_LOCUS9418</name>
</gene>
<feature type="region of interest" description="Disordered" evidence="1">
    <location>
        <begin position="190"/>
        <end position="212"/>
    </location>
</feature>
<proteinExistence type="predicted"/>
<sequence>MASLALGLPTAVAAAAEKSAKELRLRSSNGYFRQAWQQQQQQQLPQRMRRGQVPGVSSLALCRAHQQQQQQKKLEPEASFGAGRTVRSVILPLFAAALVGYGQIMDSMVTPSTAVALDYVDNASSGQDAYKDLLQKFRERQGQETVVALTTSAPELDQGNPRSAVARLREAAEKARAEREADRMKVVETRIEQEKSRQTREAGTPRSIVPAPPIAKEKPVEQKVTPQVAQVGVPTITKKQKTHGFLPLFLSQFLLLLATVGMGAALFVLPESKWKEAQEKFDELVEKATPVAEDAYAKAEPVATEAWKKAQVLGEQAKPYVVQMWQGAKPLAAKAVEASKPLLREAQLKASDLLQQAQERSKS</sequence>
<dbReference type="Proteomes" id="UP001497512">
    <property type="component" value="Chromosome 17"/>
</dbReference>
<evidence type="ECO:0000313" key="3">
    <source>
        <dbReference type="EMBL" id="CAK9208907.1"/>
    </source>
</evidence>
<feature type="transmembrane region" description="Helical" evidence="2">
    <location>
        <begin position="245"/>
        <end position="269"/>
    </location>
</feature>
<evidence type="ECO:0000256" key="2">
    <source>
        <dbReference type="SAM" id="Phobius"/>
    </source>
</evidence>
<evidence type="ECO:0000256" key="1">
    <source>
        <dbReference type="SAM" id="MobiDB-lite"/>
    </source>
</evidence>
<keyword evidence="2" id="KW-1133">Transmembrane helix</keyword>
<keyword evidence="4" id="KW-1185">Reference proteome</keyword>
<evidence type="ECO:0000313" key="4">
    <source>
        <dbReference type="Proteomes" id="UP001497512"/>
    </source>
</evidence>
<feature type="compositionally biased region" description="Basic and acidic residues" evidence="1">
    <location>
        <begin position="190"/>
        <end position="200"/>
    </location>
</feature>
<name>A0ABP0TZL5_9BRYO</name>
<dbReference type="EMBL" id="OZ019909">
    <property type="protein sequence ID" value="CAK9208907.1"/>
    <property type="molecule type" value="Genomic_DNA"/>
</dbReference>
<accession>A0ABP0TZL5</accession>